<evidence type="ECO:0000313" key="2">
    <source>
        <dbReference type="Proteomes" id="UP000019591"/>
    </source>
</evidence>
<dbReference type="Proteomes" id="UP000019591">
    <property type="component" value="Chromosome"/>
</dbReference>
<reference evidence="1 2" key="1">
    <citation type="journal article" date="2014" name="Genome Announc.">
        <title>Complete Genome Sequence of Amino Acid-Utilizing Eubacterium acidaminophilum al-2 (DSM 3953).</title>
        <authorList>
            <person name="Poehlein A."/>
            <person name="Andreesen J.R."/>
            <person name="Daniel R."/>
        </authorList>
    </citation>
    <scope>NUCLEOTIDE SEQUENCE [LARGE SCALE GENOMIC DNA]</scope>
    <source>
        <strain evidence="1 2">DSM 3953</strain>
    </source>
</reference>
<proteinExistence type="predicted"/>
<keyword evidence="2" id="KW-1185">Reference proteome</keyword>
<dbReference type="AlphaFoldDB" id="W8U8Z4"/>
<gene>
    <name evidence="1" type="ORF">EAL2_c20450</name>
</gene>
<organism evidence="1 2">
    <name type="scientific">Peptoclostridium acidaminophilum DSM 3953</name>
    <dbReference type="NCBI Taxonomy" id="1286171"/>
    <lineage>
        <taxon>Bacteria</taxon>
        <taxon>Bacillati</taxon>
        <taxon>Bacillota</taxon>
        <taxon>Clostridia</taxon>
        <taxon>Peptostreptococcales</taxon>
        <taxon>Peptoclostridiaceae</taxon>
        <taxon>Peptoclostridium</taxon>
    </lineage>
</organism>
<accession>W8U8Z4</accession>
<name>W8U8Z4_PEPAC</name>
<dbReference type="KEGG" id="eac:EAL2_c20450"/>
<sequence length="40" mass="4945">MKVAGETHEGRRRSKAFRLRTVIKTILWRDHIRHRRSKFN</sequence>
<dbReference type="HOGENOM" id="CLU_3289786_0_0_9"/>
<dbReference type="EMBL" id="CP007452">
    <property type="protein sequence ID" value="AHM57326.1"/>
    <property type="molecule type" value="Genomic_DNA"/>
</dbReference>
<dbReference type="PATRIC" id="fig|1286171.3.peg.1992"/>
<protein>
    <submittedName>
        <fullName evidence="1">Uncharacterized protein</fullName>
    </submittedName>
</protein>
<evidence type="ECO:0000313" key="1">
    <source>
        <dbReference type="EMBL" id="AHM57326.1"/>
    </source>
</evidence>